<feature type="transmembrane region" description="Helical" evidence="1">
    <location>
        <begin position="47"/>
        <end position="69"/>
    </location>
</feature>
<evidence type="ECO:0000313" key="3">
    <source>
        <dbReference type="Proteomes" id="UP000824118"/>
    </source>
</evidence>
<comment type="caution">
    <text evidence="2">The sequence shown here is derived from an EMBL/GenBank/DDBJ whole genome shotgun (WGS) entry which is preliminary data.</text>
</comment>
<organism evidence="2 3">
    <name type="scientific">Candidatus Limousia pullorum</name>
    <dbReference type="NCBI Taxonomy" id="2840860"/>
    <lineage>
        <taxon>Bacteria</taxon>
        <taxon>Bacillati</taxon>
        <taxon>Bacillota</taxon>
        <taxon>Clostridia</taxon>
        <taxon>Eubacteriales</taxon>
        <taxon>Oscillospiraceae</taxon>
        <taxon>Oscillospiraceae incertae sedis</taxon>
        <taxon>Candidatus Limousia</taxon>
    </lineage>
</organism>
<feature type="transmembrane region" description="Helical" evidence="1">
    <location>
        <begin position="75"/>
        <end position="96"/>
    </location>
</feature>
<dbReference type="Proteomes" id="UP000824118">
    <property type="component" value="Unassembled WGS sequence"/>
</dbReference>
<reference evidence="2" key="2">
    <citation type="journal article" date="2021" name="PeerJ">
        <title>Extensive microbial diversity within the chicken gut microbiome revealed by metagenomics and culture.</title>
        <authorList>
            <person name="Gilroy R."/>
            <person name="Ravi A."/>
            <person name="Getino M."/>
            <person name="Pursley I."/>
            <person name="Horton D.L."/>
            <person name="Alikhan N.F."/>
            <person name="Baker D."/>
            <person name="Gharbi K."/>
            <person name="Hall N."/>
            <person name="Watson M."/>
            <person name="Adriaenssens E.M."/>
            <person name="Foster-Nyarko E."/>
            <person name="Jarju S."/>
            <person name="Secka A."/>
            <person name="Antonio M."/>
            <person name="Oren A."/>
            <person name="Chaudhuri R.R."/>
            <person name="La Ragione R."/>
            <person name="Hildebrand F."/>
            <person name="Pallen M.J."/>
        </authorList>
    </citation>
    <scope>NUCLEOTIDE SEQUENCE</scope>
    <source>
        <strain evidence="2">ChiGjej1B1-1684</strain>
    </source>
</reference>
<accession>A0A9D1LZY3</accession>
<dbReference type="AlphaFoldDB" id="A0A9D1LZY3"/>
<keyword evidence="1" id="KW-0812">Transmembrane</keyword>
<reference evidence="2" key="1">
    <citation type="submission" date="2020-10" db="EMBL/GenBank/DDBJ databases">
        <authorList>
            <person name="Gilroy R."/>
        </authorList>
    </citation>
    <scope>NUCLEOTIDE SEQUENCE</scope>
    <source>
        <strain evidence="2">ChiGjej1B1-1684</strain>
    </source>
</reference>
<keyword evidence="1" id="KW-0472">Membrane</keyword>
<protein>
    <submittedName>
        <fullName evidence="2">Uncharacterized protein</fullName>
    </submittedName>
</protein>
<gene>
    <name evidence="2" type="ORF">IAD22_08300</name>
</gene>
<evidence type="ECO:0000256" key="1">
    <source>
        <dbReference type="SAM" id="Phobius"/>
    </source>
</evidence>
<sequence>MYLWVVTAAVLLPPLIMGIFAVLQKIKRNKDIDMKDEDFIVEISDSIISMGVMIDLVSAGIMVGFTIFTENLPPLIFYAVFGLLFWIGSFLIYRTLTFKVIVKDKKIAVYSSFGKTYYLSFSDLDSAARQYKPGKTGYEKIRVKTASGKSFTVKSREICYKYFKERIKSEIPTEKLVGFGVE</sequence>
<proteinExistence type="predicted"/>
<name>A0A9D1LZY3_9FIRM</name>
<keyword evidence="1" id="KW-1133">Transmembrane helix</keyword>
<feature type="transmembrane region" description="Helical" evidence="1">
    <location>
        <begin position="6"/>
        <end position="26"/>
    </location>
</feature>
<dbReference type="EMBL" id="DVNG01000123">
    <property type="protein sequence ID" value="HIU50996.1"/>
    <property type="molecule type" value="Genomic_DNA"/>
</dbReference>
<evidence type="ECO:0000313" key="2">
    <source>
        <dbReference type="EMBL" id="HIU50996.1"/>
    </source>
</evidence>